<accession>A0A553NR07</accession>
<proteinExistence type="predicted"/>
<dbReference type="OrthoDB" id="2154978at2759"/>
<organism evidence="1 2">
    <name type="scientific">Tigriopus californicus</name>
    <name type="common">Marine copepod</name>
    <dbReference type="NCBI Taxonomy" id="6832"/>
    <lineage>
        <taxon>Eukaryota</taxon>
        <taxon>Metazoa</taxon>
        <taxon>Ecdysozoa</taxon>
        <taxon>Arthropoda</taxon>
        <taxon>Crustacea</taxon>
        <taxon>Multicrustacea</taxon>
        <taxon>Hexanauplia</taxon>
        <taxon>Copepoda</taxon>
        <taxon>Harpacticoida</taxon>
        <taxon>Harpacticidae</taxon>
        <taxon>Tigriopus</taxon>
    </lineage>
</organism>
<dbReference type="EMBL" id="VCGU01000011">
    <property type="protein sequence ID" value="TRY67819.1"/>
    <property type="molecule type" value="Genomic_DNA"/>
</dbReference>
<keyword evidence="2" id="KW-1185">Reference proteome</keyword>
<gene>
    <name evidence="1" type="ORF">TCAL_16963</name>
</gene>
<name>A0A553NR07_TIGCA</name>
<dbReference type="Pfam" id="PF14777">
    <property type="entry name" value="BBIP10"/>
    <property type="match status" value="1"/>
</dbReference>
<dbReference type="Proteomes" id="UP000318571">
    <property type="component" value="Chromosome 4"/>
</dbReference>
<dbReference type="InterPro" id="IPR028233">
    <property type="entry name" value="BBIP10"/>
</dbReference>
<dbReference type="GO" id="GO:0060271">
    <property type="term" value="P:cilium assembly"/>
    <property type="evidence" value="ECO:0007669"/>
    <property type="project" value="InterPro"/>
</dbReference>
<comment type="caution">
    <text evidence="1">The sequence shown here is derived from an EMBL/GenBank/DDBJ whole genome shotgun (WGS) entry which is preliminary data.</text>
</comment>
<dbReference type="GO" id="GO:0097500">
    <property type="term" value="P:receptor localization to non-motile cilium"/>
    <property type="evidence" value="ECO:0007669"/>
    <property type="project" value="TreeGrafter"/>
</dbReference>
<evidence type="ECO:0008006" key="3">
    <source>
        <dbReference type="Google" id="ProtNLM"/>
    </source>
</evidence>
<dbReference type="GO" id="GO:0034464">
    <property type="term" value="C:BBSome"/>
    <property type="evidence" value="ECO:0007669"/>
    <property type="project" value="InterPro"/>
</dbReference>
<evidence type="ECO:0000313" key="2">
    <source>
        <dbReference type="Proteomes" id="UP000318571"/>
    </source>
</evidence>
<sequence>MSGREVAPSSLSLSEILPKKGLLFTETQSQMVLCKPKLLPLKSFTLQKLEAMQSEAKIKAQAQLRPNEDLEHNDEDEQRLAADGAAFISESVSFE</sequence>
<dbReference type="PANTHER" id="PTHR28596:SF1">
    <property type="entry name" value="BBSOME-INTERACTING PROTEIN 1"/>
    <property type="match status" value="1"/>
</dbReference>
<protein>
    <recommendedName>
        <fullName evidence="3">BBSome-interacting protein 1</fullName>
    </recommendedName>
</protein>
<dbReference type="PANTHER" id="PTHR28596">
    <property type="entry name" value="BBSOME-INTERACTING PROTEIN 1"/>
    <property type="match status" value="1"/>
</dbReference>
<reference evidence="1 2" key="1">
    <citation type="journal article" date="2018" name="Nat. Ecol. Evol.">
        <title>Genomic signatures of mitonuclear coevolution across populations of Tigriopus californicus.</title>
        <authorList>
            <person name="Barreto F.S."/>
            <person name="Watson E.T."/>
            <person name="Lima T.G."/>
            <person name="Willett C.S."/>
            <person name="Edmands S."/>
            <person name="Li W."/>
            <person name="Burton R.S."/>
        </authorList>
    </citation>
    <scope>NUCLEOTIDE SEQUENCE [LARGE SCALE GENOMIC DNA]</scope>
    <source>
        <strain evidence="1 2">San Diego</strain>
    </source>
</reference>
<dbReference type="AlphaFoldDB" id="A0A553NR07"/>
<evidence type="ECO:0000313" key="1">
    <source>
        <dbReference type="EMBL" id="TRY67819.1"/>
    </source>
</evidence>
<dbReference type="STRING" id="6832.A0A553NR07"/>